<dbReference type="EMBL" id="QSHZ01000011">
    <property type="protein sequence ID" value="RHC55976.1"/>
    <property type="molecule type" value="Genomic_DNA"/>
</dbReference>
<dbReference type="Proteomes" id="UP000283975">
    <property type="component" value="Unassembled WGS sequence"/>
</dbReference>
<dbReference type="RefSeq" id="WP_119205043.1">
    <property type="nucleotide sequence ID" value="NZ_JAWEXQ010000001.1"/>
</dbReference>
<evidence type="ECO:0000313" key="2">
    <source>
        <dbReference type="Proteomes" id="UP000283975"/>
    </source>
</evidence>
<proteinExistence type="predicted"/>
<name>A0A414AW43_9FIRM</name>
<evidence type="ECO:0000313" key="1">
    <source>
        <dbReference type="EMBL" id="RHC55976.1"/>
    </source>
</evidence>
<reference evidence="1 2" key="1">
    <citation type="submission" date="2018-08" db="EMBL/GenBank/DDBJ databases">
        <title>A genome reference for cultivated species of the human gut microbiota.</title>
        <authorList>
            <person name="Zou Y."/>
            <person name="Xue W."/>
            <person name="Luo G."/>
        </authorList>
    </citation>
    <scope>NUCLEOTIDE SEQUENCE [LARGE SCALE GENOMIC DNA]</scope>
    <source>
        <strain evidence="1 2">AM35-14</strain>
    </source>
</reference>
<gene>
    <name evidence="1" type="ORF">DW839_12520</name>
</gene>
<accession>A0A414AW43</accession>
<protein>
    <submittedName>
        <fullName evidence="1">Uncharacterized protein</fullName>
    </submittedName>
</protein>
<dbReference type="AlphaFoldDB" id="A0A414AW43"/>
<comment type="caution">
    <text evidence="1">The sequence shown here is derived from an EMBL/GenBank/DDBJ whole genome shotgun (WGS) entry which is preliminary data.</text>
</comment>
<sequence>MADIVDIALSAEASGVADSILEKGLFKNKSDVMTFAAAYMIKYYFDEFDPSTYYQSDNNGSNYSYSTFDSDGKWSTLIKALYPNTDTPYLFLRALMNQGLISLSQRMGEEPEFSPISEIS</sequence>
<organism evidence="1 2">
    <name type="scientific">Enterocloster bolteae</name>
    <dbReference type="NCBI Taxonomy" id="208479"/>
    <lineage>
        <taxon>Bacteria</taxon>
        <taxon>Bacillati</taxon>
        <taxon>Bacillota</taxon>
        <taxon>Clostridia</taxon>
        <taxon>Lachnospirales</taxon>
        <taxon>Lachnospiraceae</taxon>
        <taxon>Enterocloster</taxon>
    </lineage>
</organism>